<dbReference type="AlphaFoldDB" id="A0A7X2NUJ6"/>
<dbReference type="Proteomes" id="UP000461880">
    <property type="component" value="Unassembled WGS sequence"/>
</dbReference>
<keyword evidence="3" id="KW-1185">Reference proteome</keyword>
<evidence type="ECO:0000313" key="3">
    <source>
        <dbReference type="Proteomes" id="UP000461880"/>
    </source>
</evidence>
<feature type="chain" id="PRO_5038599239" evidence="1">
    <location>
        <begin position="21"/>
        <end position="189"/>
    </location>
</feature>
<comment type="caution">
    <text evidence="2">The sequence shown here is derived from an EMBL/GenBank/DDBJ whole genome shotgun (WGS) entry which is preliminary data.</text>
</comment>
<reference evidence="2 3" key="1">
    <citation type="submission" date="2019-08" db="EMBL/GenBank/DDBJ databases">
        <title>In-depth cultivation of the pig gut microbiome towards novel bacterial diversity and tailored functional studies.</title>
        <authorList>
            <person name="Wylensek D."/>
            <person name="Hitch T.C.A."/>
            <person name="Clavel T."/>
        </authorList>
    </citation>
    <scope>NUCLEOTIDE SEQUENCE [LARGE SCALE GENOMIC DNA]</scope>
    <source>
        <strain evidence="2 3">Oil+RF-744-GAM-WT-6</strain>
    </source>
</reference>
<sequence length="189" mass="20941">MKFFSNGLKMLTCLSILTLAGCSGNTHPKGSYTSFSKMEAGYVDGDKVVKADIPGYYCISPVYDNLLCYSLLDNTTYFAPFSVIGEDGLKTIYLTSTWKTGTIIKGYPKVAWSTSSYQEVPEISEIWFYYGDGDLHSLADSGSFTEIQSEAVKLYDADDTDTTQLTGIINHPGKTISFDKENYPIQIQK</sequence>
<organism evidence="2 3">
    <name type="scientific">Stecheria intestinalis</name>
    <dbReference type="NCBI Taxonomy" id="2606630"/>
    <lineage>
        <taxon>Bacteria</taxon>
        <taxon>Bacillati</taxon>
        <taxon>Bacillota</taxon>
        <taxon>Erysipelotrichia</taxon>
        <taxon>Erysipelotrichales</taxon>
        <taxon>Erysipelotrichaceae</taxon>
        <taxon>Stecheria</taxon>
    </lineage>
</organism>
<evidence type="ECO:0000256" key="1">
    <source>
        <dbReference type="SAM" id="SignalP"/>
    </source>
</evidence>
<dbReference type="PROSITE" id="PS51257">
    <property type="entry name" value="PROKAR_LIPOPROTEIN"/>
    <property type="match status" value="1"/>
</dbReference>
<accession>A0A7X2NUJ6</accession>
<proteinExistence type="predicted"/>
<name>A0A7X2NUJ6_9FIRM</name>
<dbReference type="EMBL" id="VUMN01000054">
    <property type="protein sequence ID" value="MSS59815.1"/>
    <property type="molecule type" value="Genomic_DNA"/>
</dbReference>
<evidence type="ECO:0000313" key="2">
    <source>
        <dbReference type="EMBL" id="MSS59815.1"/>
    </source>
</evidence>
<dbReference type="RefSeq" id="WP_105304698.1">
    <property type="nucleotide sequence ID" value="NZ_VUMN01000054.1"/>
</dbReference>
<keyword evidence="1" id="KW-0732">Signal</keyword>
<protein>
    <submittedName>
        <fullName evidence="2">Uncharacterized protein</fullName>
    </submittedName>
</protein>
<gene>
    <name evidence="2" type="ORF">FYJ51_13020</name>
</gene>
<feature type="signal peptide" evidence="1">
    <location>
        <begin position="1"/>
        <end position="20"/>
    </location>
</feature>